<dbReference type="AlphaFoldDB" id="A0A934VCB5"/>
<dbReference type="SMART" id="SM00849">
    <property type="entry name" value="Lactamase_B"/>
    <property type="match status" value="1"/>
</dbReference>
<dbReference type="EMBL" id="JAENIK010000011">
    <property type="protein sequence ID" value="MBK1816801.1"/>
    <property type="molecule type" value="Genomic_DNA"/>
</dbReference>
<gene>
    <name evidence="2" type="ORF">JIN84_14340</name>
</gene>
<dbReference type="PANTHER" id="PTHR47619:SF1">
    <property type="entry name" value="EXODEOXYRIBONUCLEASE WALJ"/>
    <property type="match status" value="1"/>
</dbReference>
<dbReference type="Pfam" id="PF12706">
    <property type="entry name" value="Lactamase_B_2"/>
    <property type="match status" value="1"/>
</dbReference>
<organism evidence="2 3">
    <name type="scientific">Luteolibacter yonseiensis</name>
    <dbReference type="NCBI Taxonomy" id="1144680"/>
    <lineage>
        <taxon>Bacteria</taxon>
        <taxon>Pseudomonadati</taxon>
        <taxon>Verrucomicrobiota</taxon>
        <taxon>Verrucomicrobiia</taxon>
        <taxon>Verrucomicrobiales</taxon>
        <taxon>Verrucomicrobiaceae</taxon>
        <taxon>Luteolibacter</taxon>
    </lineage>
</organism>
<sequence length="259" mass="27986">MMRFAVLGSGSGGNAAVVECGGLRLMIDAGLSAKQLSARLQSVGIDPKSLDGILLTHEHGDHVRGLKVFLKQNPIPVYTTPATARVVRETGIDGGTWKFFEAGQAFTLGGISVETFAIQHDAVDPVGFVLGDQSRRLGFLSDAGFVTRSMTERLRGLAGLFVEANYDEGLLEADTKRPWSIKQRISSRHGHLSNTQVTELIREISHPALGRVVLGHLSSDCNTPDIILNRLRACLGELGHGHVGLHCAGQHEPSDWFDF</sequence>
<evidence type="ECO:0000313" key="3">
    <source>
        <dbReference type="Proteomes" id="UP000600139"/>
    </source>
</evidence>
<dbReference type="PANTHER" id="PTHR47619">
    <property type="entry name" value="METALLO-HYDROLASE YYCJ-RELATED"/>
    <property type="match status" value="1"/>
</dbReference>
<name>A0A934VCB5_9BACT</name>
<accession>A0A934VCB5</accession>
<dbReference type="Gene3D" id="3.60.15.10">
    <property type="entry name" value="Ribonuclease Z/Hydroxyacylglutathione hydrolase-like"/>
    <property type="match status" value="1"/>
</dbReference>
<evidence type="ECO:0000259" key="1">
    <source>
        <dbReference type="SMART" id="SM00849"/>
    </source>
</evidence>
<protein>
    <submittedName>
        <fullName evidence="2">MBL fold metallo-hydrolase</fullName>
    </submittedName>
</protein>
<dbReference type="InterPro" id="IPR036866">
    <property type="entry name" value="RibonucZ/Hydroxyglut_hydro"/>
</dbReference>
<proteinExistence type="predicted"/>
<feature type="domain" description="Metallo-beta-lactamase" evidence="1">
    <location>
        <begin position="12"/>
        <end position="189"/>
    </location>
</feature>
<dbReference type="Proteomes" id="UP000600139">
    <property type="component" value="Unassembled WGS sequence"/>
</dbReference>
<keyword evidence="3" id="KW-1185">Reference proteome</keyword>
<reference evidence="2" key="1">
    <citation type="submission" date="2021-01" db="EMBL/GenBank/DDBJ databases">
        <title>Modified the classification status of verrucomicrobia.</title>
        <authorList>
            <person name="Feng X."/>
        </authorList>
    </citation>
    <scope>NUCLEOTIDE SEQUENCE</scope>
    <source>
        <strain evidence="2">JCM 18052</strain>
    </source>
</reference>
<comment type="caution">
    <text evidence="2">The sequence shown here is derived from an EMBL/GenBank/DDBJ whole genome shotgun (WGS) entry which is preliminary data.</text>
</comment>
<dbReference type="InterPro" id="IPR001279">
    <property type="entry name" value="Metallo-B-lactamas"/>
</dbReference>
<dbReference type="InterPro" id="IPR052533">
    <property type="entry name" value="WalJ/YycJ-like"/>
</dbReference>
<evidence type="ECO:0000313" key="2">
    <source>
        <dbReference type="EMBL" id="MBK1816801.1"/>
    </source>
</evidence>
<dbReference type="SUPFAM" id="SSF56281">
    <property type="entry name" value="Metallo-hydrolase/oxidoreductase"/>
    <property type="match status" value="1"/>
</dbReference>